<evidence type="ECO:0000256" key="7">
    <source>
        <dbReference type="PIRSR" id="PIRSR000524-1"/>
    </source>
</evidence>
<keyword evidence="4" id="KW-0032">Aminotransferase</keyword>
<evidence type="ECO:0000256" key="9">
    <source>
        <dbReference type="RuleBase" id="RU004075"/>
    </source>
</evidence>
<proteinExistence type="inferred from homology"/>
<accession>A0A8H7S6F5</accession>
<comment type="caution">
    <text evidence="12">The sequence shown here is derived from an EMBL/GenBank/DDBJ whole genome shotgun (WGS) entry which is preliminary data.</text>
</comment>
<evidence type="ECO:0000313" key="13">
    <source>
        <dbReference type="Proteomes" id="UP000646827"/>
    </source>
</evidence>
<evidence type="ECO:0000256" key="5">
    <source>
        <dbReference type="ARBA" id="ARBA00022679"/>
    </source>
</evidence>
<gene>
    <name evidence="12" type="ORF">INT45_012911</name>
</gene>
<dbReference type="PIRSF" id="PIRSF000524">
    <property type="entry name" value="SPT"/>
    <property type="match status" value="1"/>
</dbReference>
<dbReference type="GO" id="GO:0019265">
    <property type="term" value="P:glycine biosynthetic process, by transamination of glyoxylate"/>
    <property type="evidence" value="ECO:0007669"/>
    <property type="project" value="TreeGrafter"/>
</dbReference>
<dbReference type="GO" id="GO:0008453">
    <property type="term" value="F:alanine-glyoxylate transaminase activity"/>
    <property type="evidence" value="ECO:0007669"/>
    <property type="project" value="UniProtKB-EC"/>
</dbReference>
<evidence type="ECO:0000256" key="6">
    <source>
        <dbReference type="ARBA" id="ARBA00022898"/>
    </source>
</evidence>
<dbReference type="PROSITE" id="PS00595">
    <property type="entry name" value="AA_TRANSFER_CLASS_5"/>
    <property type="match status" value="1"/>
</dbReference>
<organism evidence="12 13">
    <name type="scientific">Circinella minor</name>
    <dbReference type="NCBI Taxonomy" id="1195481"/>
    <lineage>
        <taxon>Eukaryota</taxon>
        <taxon>Fungi</taxon>
        <taxon>Fungi incertae sedis</taxon>
        <taxon>Mucoromycota</taxon>
        <taxon>Mucoromycotina</taxon>
        <taxon>Mucoromycetes</taxon>
        <taxon>Mucorales</taxon>
        <taxon>Lichtheimiaceae</taxon>
        <taxon>Circinella</taxon>
    </lineage>
</organism>
<feature type="modified residue" description="N6-(pyridoxal phosphate)lysine" evidence="8">
    <location>
        <position position="193"/>
    </location>
</feature>
<sequence length="379" mass="40930">MSADRKLCMIPGPIEFHEDVLASMATPATSHVDPLFVPIFGESIEMVRQVVLSEKAQPFITSGSGTLGWDMMVNLLEAGDEVLVISTGYFGDHFAECLEVYGAKITILSAPIGAHPSNEEIKAAVSAKKYKMVTVTHVDTSTGVLSDIKSVAEIVKSVSPETLVVVDGVCSVGSEEIRFDQWNLDIVISGSQKGLGVPPGLSIVIASPQAIEVFKSRKTPVPSYYSNWGKWLPIMNAYEARKPAYFATPAVQLIYALHTSLKQIIAGGVEARFAKHHQVASDFRKTVKDLGLKQVAQSEKDSANGMTAIWLPEGVTLSQLVPALAGKGVQIAGGIFKGRATEYFRIGHMGISVMDDQRQHIQKLKDALTNSLTELGYKA</sequence>
<keyword evidence="6 8" id="KW-0663">Pyridoxal phosphate</keyword>
<dbReference type="EC" id="2.6.1.44" evidence="3"/>
<dbReference type="OrthoDB" id="7403325at2759"/>
<dbReference type="PANTHER" id="PTHR21152:SF24">
    <property type="entry name" value="ALANINE--GLYOXYLATE AMINOTRANSFERASE 1"/>
    <property type="match status" value="1"/>
</dbReference>
<evidence type="ECO:0000256" key="3">
    <source>
        <dbReference type="ARBA" id="ARBA00013049"/>
    </source>
</evidence>
<name>A0A8H7S6F5_9FUNG</name>
<dbReference type="FunFam" id="3.90.1150.10:FF:000049">
    <property type="entry name" value="Alanine-glyoxylate aminotransferase 1"/>
    <property type="match status" value="1"/>
</dbReference>
<dbReference type="GO" id="GO:0004760">
    <property type="term" value="F:L-serine-pyruvate transaminase activity"/>
    <property type="evidence" value="ECO:0007669"/>
    <property type="project" value="TreeGrafter"/>
</dbReference>
<evidence type="ECO:0000256" key="2">
    <source>
        <dbReference type="ARBA" id="ARBA00009236"/>
    </source>
</evidence>
<keyword evidence="13" id="KW-1185">Reference proteome</keyword>
<evidence type="ECO:0000259" key="11">
    <source>
        <dbReference type="Pfam" id="PF00266"/>
    </source>
</evidence>
<evidence type="ECO:0000256" key="1">
    <source>
        <dbReference type="ARBA" id="ARBA00001933"/>
    </source>
</evidence>
<evidence type="ECO:0000256" key="8">
    <source>
        <dbReference type="PIRSR" id="PIRSR000524-50"/>
    </source>
</evidence>
<dbReference type="FunFam" id="3.40.640.10:FF:000027">
    <property type="entry name" value="Serine--pyruvate aminotransferase, mitochondrial"/>
    <property type="match status" value="1"/>
</dbReference>
<dbReference type="InterPro" id="IPR015421">
    <property type="entry name" value="PyrdxlP-dep_Trfase_major"/>
</dbReference>
<keyword evidence="5" id="KW-0808">Transferase</keyword>
<feature type="binding site" evidence="7">
    <location>
        <position position="345"/>
    </location>
    <ligand>
        <name>substrate</name>
    </ligand>
</feature>
<protein>
    <recommendedName>
        <fullName evidence="3">alanine--glyoxylate transaminase</fullName>
        <ecNumber evidence="3">2.6.1.44</ecNumber>
    </recommendedName>
</protein>
<dbReference type="InterPro" id="IPR024169">
    <property type="entry name" value="SP_NH2Trfase/AEP_transaminase"/>
</dbReference>
<comment type="similarity">
    <text evidence="2 9">Belongs to the class-V pyridoxal-phosphate-dependent aminotransferase family.</text>
</comment>
<dbReference type="InterPro" id="IPR015422">
    <property type="entry name" value="PyrdxlP-dep_Trfase_small"/>
</dbReference>
<dbReference type="Gene3D" id="3.90.1150.10">
    <property type="entry name" value="Aspartate Aminotransferase, domain 1"/>
    <property type="match status" value="1"/>
</dbReference>
<feature type="domain" description="Aminotransferase class V" evidence="11">
    <location>
        <begin position="61"/>
        <end position="334"/>
    </location>
</feature>
<dbReference type="EMBL" id="JAEPRB010000071">
    <property type="protein sequence ID" value="KAG2222933.1"/>
    <property type="molecule type" value="Genomic_DNA"/>
</dbReference>
<dbReference type="AlphaFoldDB" id="A0A8H7S6F5"/>
<dbReference type="InterPro" id="IPR020578">
    <property type="entry name" value="Aminotrans_V_PyrdxlP_BS"/>
</dbReference>
<evidence type="ECO:0000313" key="12">
    <source>
        <dbReference type="EMBL" id="KAG2222933.1"/>
    </source>
</evidence>
<dbReference type="GO" id="GO:0005777">
    <property type="term" value="C:peroxisome"/>
    <property type="evidence" value="ECO:0007669"/>
    <property type="project" value="TreeGrafter"/>
</dbReference>
<dbReference type="InterPro" id="IPR000192">
    <property type="entry name" value="Aminotrans_V_dom"/>
</dbReference>
<dbReference type="InterPro" id="IPR015424">
    <property type="entry name" value="PyrdxlP-dep_Trfase"/>
</dbReference>
<evidence type="ECO:0000256" key="10">
    <source>
        <dbReference type="RuleBase" id="RU004504"/>
    </source>
</evidence>
<dbReference type="PANTHER" id="PTHR21152">
    <property type="entry name" value="AMINOTRANSFERASE CLASS V"/>
    <property type="match status" value="1"/>
</dbReference>
<dbReference type="Pfam" id="PF00266">
    <property type="entry name" value="Aminotran_5"/>
    <property type="match status" value="1"/>
</dbReference>
<dbReference type="Gene3D" id="3.40.640.10">
    <property type="entry name" value="Type I PLP-dependent aspartate aminotransferase-like (Major domain)"/>
    <property type="match status" value="1"/>
</dbReference>
<reference evidence="12 13" key="1">
    <citation type="submission" date="2020-12" db="EMBL/GenBank/DDBJ databases">
        <title>Metabolic potential, ecology and presence of endohyphal bacteria is reflected in genomic diversity of Mucoromycotina.</title>
        <authorList>
            <person name="Muszewska A."/>
            <person name="Okrasinska A."/>
            <person name="Steczkiewicz K."/>
            <person name="Drgas O."/>
            <person name="Orlowska M."/>
            <person name="Perlinska-Lenart U."/>
            <person name="Aleksandrzak-Piekarczyk T."/>
            <person name="Szatraj K."/>
            <person name="Zielenkiewicz U."/>
            <person name="Pilsyk S."/>
            <person name="Malc E."/>
            <person name="Mieczkowski P."/>
            <person name="Kruszewska J.S."/>
            <person name="Biernat P."/>
            <person name="Pawlowska J."/>
        </authorList>
    </citation>
    <scope>NUCLEOTIDE SEQUENCE [LARGE SCALE GENOMIC DNA]</scope>
    <source>
        <strain evidence="12 13">CBS 142.35</strain>
    </source>
</reference>
<dbReference type="SUPFAM" id="SSF53383">
    <property type="entry name" value="PLP-dependent transferases"/>
    <property type="match status" value="1"/>
</dbReference>
<evidence type="ECO:0000256" key="4">
    <source>
        <dbReference type="ARBA" id="ARBA00022576"/>
    </source>
</evidence>
<comment type="cofactor">
    <cofactor evidence="1 8 10">
        <name>pyridoxal 5'-phosphate</name>
        <dbReference type="ChEBI" id="CHEBI:597326"/>
    </cofactor>
</comment>
<dbReference type="Proteomes" id="UP000646827">
    <property type="component" value="Unassembled WGS sequence"/>
</dbReference>